<evidence type="ECO:0000313" key="2">
    <source>
        <dbReference type="Proteomes" id="UP000051660"/>
    </source>
</evidence>
<evidence type="ECO:0000313" key="1">
    <source>
        <dbReference type="EMBL" id="KRR21333.1"/>
    </source>
</evidence>
<dbReference type="EMBL" id="LLYB01000081">
    <property type="protein sequence ID" value="KRR21333.1"/>
    <property type="molecule type" value="Genomic_DNA"/>
</dbReference>
<dbReference type="Proteomes" id="UP000051660">
    <property type="component" value="Unassembled WGS sequence"/>
</dbReference>
<reference evidence="1 2" key="1">
    <citation type="submission" date="2014-03" db="EMBL/GenBank/DDBJ databases">
        <title>Bradyrhizobium valentinum sp. nov., isolated from effective nodules of Lupinus mariae-josephae, a lupine endemic of basic-lime soils in Eastern Spain.</title>
        <authorList>
            <person name="Duran D."/>
            <person name="Rey L."/>
            <person name="Navarro A."/>
            <person name="Busquets A."/>
            <person name="Imperial J."/>
            <person name="Ruiz-Argueso T."/>
        </authorList>
    </citation>
    <scope>NUCLEOTIDE SEQUENCE [LARGE SCALE GENOMIC DNA]</scope>
    <source>
        <strain evidence="1 2">CCBAU 23086</strain>
    </source>
</reference>
<protein>
    <submittedName>
        <fullName evidence="1">Uncharacterized protein</fullName>
    </submittedName>
</protein>
<gene>
    <name evidence="1" type="ORF">CQ14_06700</name>
</gene>
<proteinExistence type="predicted"/>
<organism evidence="1 2">
    <name type="scientific">Bradyrhizobium lablabi</name>
    <dbReference type="NCBI Taxonomy" id="722472"/>
    <lineage>
        <taxon>Bacteria</taxon>
        <taxon>Pseudomonadati</taxon>
        <taxon>Pseudomonadota</taxon>
        <taxon>Alphaproteobacteria</taxon>
        <taxon>Hyphomicrobiales</taxon>
        <taxon>Nitrobacteraceae</taxon>
        <taxon>Bradyrhizobium</taxon>
    </lineage>
</organism>
<comment type="caution">
    <text evidence="1">The sequence shown here is derived from an EMBL/GenBank/DDBJ whole genome shotgun (WGS) entry which is preliminary data.</text>
</comment>
<dbReference type="AlphaFoldDB" id="A0A0R3MTP5"/>
<sequence>MSAHRQFGWAPNADICANGQGLLSDTRCDNLMIGRTSYMAWTVTSIQPTQIPTGDVMPGFNLQQEGHSPTVTFVFENEQKAREGQQLLDQLLDMSAAIVHLGAR</sequence>
<accession>A0A0R3MTP5</accession>
<name>A0A0R3MTP5_9BRAD</name>